<dbReference type="GO" id="GO:0006605">
    <property type="term" value="P:protein targeting"/>
    <property type="evidence" value="ECO:0007669"/>
    <property type="project" value="UniProtKB-UniRule"/>
</dbReference>
<dbReference type="InterPro" id="IPR022813">
    <property type="entry name" value="SecD/SecF_arch_bac"/>
</dbReference>
<sequence length="284" mass="31405">MSISMQTINFMKHKLLYLAISSLVIVPGIISLFVWGLKPAIDFTGGSLWEIRFNEQVSLSELGDNFQNSGDNQFLVRLKPTSEEEKNKMGEELERKFGKFEEIRFETVGPTLGKELLVKTLIAVLLAAGAILSYVGWRFKNKMYGLCAIIAMFHDTLVLIGTFSLLGHFFGVEVDTLFVTAVLTTLSFSVHDTVVVYDRIRESALHNKRGGMEFLANKAVTETMIRSLNNSLTILFMLTALVVLGGVTVKWFAAALLIGTIAGTYSSPFVAVPLLVVADKLKAR</sequence>
<evidence type="ECO:0000313" key="11">
    <source>
        <dbReference type="EMBL" id="PIP04425.1"/>
    </source>
</evidence>
<dbReference type="PANTHER" id="PTHR30081:SF8">
    <property type="entry name" value="PROTEIN TRANSLOCASE SUBUNIT SECF"/>
    <property type="match status" value="1"/>
</dbReference>
<evidence type="ECO:0000259" key="10">
    <source>
        <dbReference type="Pfam" id="PF02355"/>
    </source>
</evidence>
<keyword evidence="6 9" id="KW-1133">Transmembrane helix</keyword>
<evidence type="ECO:0000256" key="5">
    <source>
        <dbReference type="ARBA" id="ARBA00022927"/>
    </source>
</evidence>
<feature type="transmembrane region" description="Helical" evidence="9">
    <location>
        <begin position="232"/>
        <end position="249"/>
    </location>
</feature>
<evidence type="ECO:0000256" key="8">
    <source>
        <dbReference type="ARBA" id="ARBA00023136"/>
    </source>
</evidence>
<feature type="domain" description="Protein export membrane protein SecD/SecF C-terminal" evidence="10">
    <location>
        <begin position="92"/>
        <end position="277"/>
    </location>
</feature>
<comment type="subcellular location">
    <subcellularLocation>
        <location evidence="1 9">Cell membrane</location>
        <topology evidence="1 9">Multi-pass membrane protein</topology>
    </subcellularLocation>
</comment>
<comment type="similarity">
    <text evidence="9">Belongs to the SecD/SecF family. SecF subfamily.</text>
</comment>
<dbReference type="EMBL" id="PCQY01000031">
    <property type="protein sequence ID" value="PIP04425.1"/>
    <property type="molecule type" value="Genomic_DNA"/>
</dbReference>
<accession>A0A2G9XBR4</accession>
<dbReference type="GO" id="GO:0043952">
    <property type="term" value="P:protein transport by the Sec complex"/>
    <property type="evidence" value="ECO:0007669"/>
    <property type="project" value="UniProtKB-UniRule"/>
</dbReference>
<evidence type="ECO:0000313" key="12">
    <source>
        <dbReference type="Proteomes" id="UP000231388"/>
    </source>
</evidence>
<dbReference type="AlphaFoldDB" id="A0A2G9XBR4"/>
<comment type="subunit">
    <text evidence="9">Forms a complex with SecD. Part of the essential Sec protein translocation apparatus which comprises SecA, SecYEG and auxiliary proteins SecDF. Other proteins may also be involved.</text>
</comment>
<evidence type="ECO:0000256" key="7">
    <source>
        <dbReference type="ARBA" id="ARBA00023010"/>
    </source>
</evidence>
<dbReference type="InterPro" id="IPR048634">
    <property type="entry name" value="SecD_SecF_C"/>
</dbReference>
<evidence type="ECO:0000256" key="2">
    <source>
        <dbReference type="ARBA" id="ARBA00022448"/>
    </source>
</evidence>
<organism evidence="11 12">
    <name type="scientific">candidate division WWE3 bacterium CG23_combo_of_CG06-09_8_20_14_all_40_14</name>
    <dbReference type="NCBI Taxonomy" id="1975095"/>
    <lineage>
        <taxon>Bacteria</taxon>
        <taxon>Katanobacteria</taxon>
    </lineage>
</organism>
<evidence type="ECO:0000256" key="1">
    <source>
        <dbReference type="ARBA" id="ARBA00004651"/>
    </source>
</evidence>
<dbReference type="PRINTS" id="PR01755">
    <property type="entry name" value="SECFTRNLCASE"/>
</dbReference>
<dbReference type="InterPro" id="IPR005665">
    <property type="entry name" value="SecF_bac"/>
</dbReference>
<dbReference type="SUPFAM" id="SSF82866">
    <property type="entry name" value="Multidrug efflux transporter AcrB transmembrane domain"/>
    <property type="match status" value="1"/>
</dbReference>
<keyword evidence="7 9" id="KW-0811">Translocation</keyword>
<gene>
    <name evidence="9 11" type="primary">secF</name>
    <name evidence="11" type="ORF">COX53_02460</name>
</gene>
<keyword evidence="8 9" id="KW-0472">Membrane</keyword>
<reference evidence="11 12" key="1">
    <citation type="submission" date="2017-09" db="EMBL/GenBank/DDBJ databases">
        <title>Depth-based differentiation of microbial function through sediment-hosted aquifers and enrichment of novel symbionts in the deep terrestrial subsurface.</title>
        <authorList>
            <person name="Probst A.J."/>
            <person name="Ladd B."/>
            <person name="Jarett J.K."/>
            <person name="Geller-Mcgrath D.E."/>
            <person name="Sieber C.M."/>
            <person name="Emerson J.B."/>
            <person name="Anantharaman K."/>
            <person name="Thomas B.C."/>
            <person name="Malmstrom R."/>
            <person name="Stieglmeier M."/>
            <person name="Klingl A."/>
            <person name="Woyke T."/>
            <person name="Ryan C.M."/>
            <person name="Banfield J.F."/>
        </authorList>
    </citation>
    <scope>NUCLEOTIDE SEQUENCE [LARGE SCALE GENOMIC DNA]</scope>
    <source>
        <strain evidence="11">CG23_combo_of_CG06-09_8_20_14_all_40_14</strain>
    </source>
</reference>
<dbReference type="NCBIfam" id="TIGR00966">
    <property type="entry name" value="transloc_SecF"/>
    <property type="match status" value="1"/>
</dbReference>
<name>A0A2G9XBR4_UNCKA</name>
<dbReference type="Proteomes" id="UP000231388">
    <property type="component" value="Unassembled WGS sequence"/>
</dbReference>
<feature type="transmembrane region" description="Helical" evidence="9">
    <location>
        <begin position="255"/>
        <end position="278"/>
    </location>
</feature>
<keyword evidence="2 9" id="KW-0813">Transport</keyword>
<dbReference type="HAMAP" id="MF_01464_B">
    <property type="entry name" value="SecF_B"/>
    <property type="match status" value="1"/>
</dbReference>
<feature type="transmembrane region" description="Helical" evidence="9">
    <location>
        <begin position="176"/>
        <end position="197"/>
    </location>
</feature>
<keyword evidence="3 9" id="KW-1003">Cell membrane</keyword>
<dbReference type="GO" id="GO:0065002">
    <property type="term" value="P:intracellular protein transmembrane transport"/>
    <property type="evidence" value="ECO:0007669"/>
    <property type="project" value="UniProtKB-UniRule"/>
</dbReference>
<evidence type="ECO:0000256" key="6">
    <source>
        <dbReference type="ARBA" id="ARBA00022989"/>
    </source>
</evidence>
<feature type="transmembrane region" description="Helical" evidence="9">
    <location>
        <begin position="144"/>
        <end position="170"/>
    </location>
</feature>
<evidence type="ECO:0000256" key="9">
    <source>
        <dbReference type="HAMAP-Rule" id="MF_01464"/>
    </source>
</evidence>
<dbReference type="Gene3D" id="1.20.1640.10">
    <property type="entry name" value="Multidrug efflux transporter AcrB transmembrane domain"/>
    <property type="match status" value="1"/>
</dbReference>
<dbReference type="Pfam" id="PF02355">
    <property type="entry name" value="SecD_SecF_C"/>
    <property type="match status" value="1"/>
</dbReference>
<protein>
    <recommendedName>
        <fullName evidence="9">Protein-export membrane protein SecF</fullName>
    </recommendedName>
</protein>
<comment type="caution">
    <text evidence="11">The sequence shown here is derived from an EMBL/GenBank/DDBJ whole genome shotgun (WGS) entry which is preliminary data.</text>
</comment>
<keyword evidence="5 9" id="KW-0653">Protein transport</keyword>
<dbReference type="GO" id="GO:0005886">
    <property type="term" value="C:plasma membrane"/>
    <property type="evidence" value="ECO:0007669"/>
    <property type="project" value="UniProtKB-SubCell"/>
</dbReference>
<evidence type="ECO:0000256" key="4">
    <source>
        <dbReference type="ARBA" id="ARBA00022692"/>
    </source>
</evidence>
<keyword evidence="4 9" id="KW-0812">Transmembrane</keyword>
<dbReference type="GO" id="GO:0015450">
    <property type="term" value="F:protein-transporting ATPase activity"/>
    <property type="evidence" value="ECO:0007669"/>
    <property type="project" value="InterPro"/>
</dbReference>
<dbReference type="InterPro" id="IPR022645">
    <property type="entry name" value="SecD/SecF_bac"/>
</dbReference>
<evidence type="ECO:0000256" key="3">
    <source>
        <dbReference type="ARBA" id="ARBA00022475"/>
    </source>
</evidence>
<feature type="transmembrane region" description="Helical" evidence="9">
    <location>
        <begin position="15"/>
        <end position="37"/>
    </location>
</feature>
<proteinExistence type="inferred from homology"/>
<comment type="function">
    <text evidence="9">Part of the Sec protein translocase complex. Interacts with the SecYEG preprotein conducting channel. SecDF uses the proton motive force (PMF) to complete protein translocation after the ATP-dependent function of SecA.</text>
</comment>
<feature type="transmembrane region" description="Helical" evidence="9">
    <location>
        <begin position="116"/>
        <end position="137"/>
    </location>
</feature>
<dbReference type="PANTHER" id="PTHR30081">
    <property type="entry name" value="PROTEIN-EXPORT MEMBRANE PROTEIN SEC"/>
    <property type="match status" value="1"/>
</dbReference>